<dbReference type="InterPro" id="IPR002220">
    <property type="entry name" value="DapA-like"/>
</dbReference>
<dbReference type="PROSITE" id="PS00666">
    <property type="entry name" value="DHDPS_2"/>
    <property type="match status" value="1"/>
</dbReference>
<evidence type="ECO:0000256" key="12">
    <source>
        <dbReference type="HAMAP-Rule" id="MF_00418"/>
    </source>
</evidence>
<dbReference type="PRINTS" id="PR00146">
    <property type="entry name" value="DHPICSNTHASE"/>
</dbReference>
<organism evidence="16 18">
    <name type="scientific">Methylosinus sporium</name>
    <dbReference type="NCBI Taxonomy" id="428"/>
    <lineage>
        <taxon>Bacteria</taxon>
        <taxon>Pseudomonadati</taxon>
        <taxon>Pseudomonadota</taxon>
        <taxon>Alphaproteobacteria</taxon>
        <taxon>Hyphomicrobiales</taxon>
        <taxon>Methylocystaceae</taxon>
        <taxon>Methylosinus</taxon>
    </lineage>
</organism>
<dbReference type="Proteomes" id="UP000245137">
    <property type="component" value="Unassembled WGS sequence"/>
</dbReference>
<comment type="caution">
    <text evidence="16">The sequence shown here is derived from an EMBL/GenBank/DDBJ whole genome shotgun (WGS) entry which is preliminary data.</text>
</comment>
<feature type="active site" description="Schiff-base intermediate with substrate" evidence="12 14">
    <location>
        <position position="165"/>
    </location>
</feature>
<dbReference type="PANTHER" id="PTHR12128">
    <property type="entry name" value="DIHYDRODIPICOLINATE SYNTHASE"/>
    <property type="match status" value="1"/>
</dbReference>
<keyword evidence="7 12" id="KW-0220">Diaminopimelate biosynthesis</keyword>
<dbReference type="OrthoDB" id="9782828at2"/>
<evidence type="ECO:0000256" key="4">
    <source>
        <dbReference type="ARBA" id="ARBA00012086"/>
    </source>
</evidence>
<evidence type="ECO:0000313" key="18">
    <source>
        <dbReference type="Proteomes" id="UP000245137"/>
    </source>
</evidence>
<reference evidence="16" key="2">
    <citation type="submission" date="2018-02" db="EMBL/GenBank/DDBJ databases">
        <authorList>
            <person name="Cohen D.B."/>
            <person name="Kent A.D."/>
        </authorList>
    </citation>
    <scope>NUCLEOTIDE SEQUENCE</scope>
    <source>
        <strain evidence="16">DSM 17706</strain>
    </source>
</reference>
<dbReference type="HAMAP" id="MF_00418">
    <property type="entry name" value="DapA"/>
    <property type="match status" value="1"/>
</dbReference>
<comment type="similarity">
    <text evidence="3 12 13">Belongs to the DapA family.</text>
</comment>
<dbReference type="UniPathway" id="UPA00034">
    <property type="reaction ID" value="UER00017"/>
</dbReference>
<dbReference type="EMBL" id="VJMF01000009">
    <property type="protein sequence ID" value="TRL37661.1"/>
    <property type="molecule type" value="Genomic_DNA"/>
</dbReference>
<dbReference type="GO" id="GO:0019877">
    <property type="term" value="P:diaminopimelate biosynthetic process"/>
    <property type="evidence" value="ECO:0007669"/>
    <property type="project" value="UniProtKB-UniRule"/>
</dbReference>
<feature type="binding site" evidence="12 15">
    <location>
        <position position="207"/>
    </location>
    <ligand>
        <name>pyruvate</name>
        <dbReference type="ChEBI" id="CHEBI:15361"/>
    </ligand>
</feature>
<accession>A0A2U1SUX4</accession>
<keyword evidence="5 12" id="KW-0963">Cytoplasm</keyword>
<dbReference type="PIRSF" id="PIRSF001365">
    <property type="entry name" value="DHDPS"/>
    <property type="match status" value="1"/>
</dbReference>
<dbReference type="Pfam" id="PF00701">
    <property type="entry name" value="DHDPS"/>
    <property type="match status" value="1"/>
</dbReference>
<evidence type="ECO:0000256" key="15">
    <source>
        <dbReference type="PIRSR" id="PIRSR001365-2"/>
    </source>
</evidence>
<dbReference type="NCBIfam" id="TIGR00674">
    <property type="entry name" value="dapA"/>
    <property type="match status" value="1"/>
</dbReference>
<comment type="subunit">
    <text evidence="12">Homotetramer; dimer of dimers.</text>
</comment>
<evidence type="ECO:0000256" key="8">
    <source>
        <dbReference type="ARBA" id="ARBA00023154"/>
    </source>
</evidence>
<evidence type="ECO:0000313" key="17">
    <source>
        <dbReference type="EMBL" id="TRL37661.1"/>
    </source>
</evidence>
<evidence type="ECO:0000256" key="14">
    <source>
        <dbReference type="PIRSR" id="PIRSR001365-1"/>
    </source>
</evidence>
<dbReference type="Gene3D" id="3.20.20.70">
    <property type="entry name" value="Aldolase class I"/>
    <property type="match status" value="1"/>
</dbReference>
<comment type="pathway">
    <text evidence="2 12">Amino-acid biosynthesis; L-lysine biosynthesis via DAP pathway; (S)-tetrahydrodipicolinate from L-aspartate: step 3/4.</text>
</comment>
<keyword evidence="18" id="KW-1185">Reference proteome</keyword>
<dbReference type="EC" id="4.3.3.7" evidence="4 12"/>
<dbReference type="InterPro" id="IPR020625">
    <property type="entry name" value="Schiff_base-form_aldolases_AS"/>
</dbReference>
<evidence type="ECO:0000256" key="9">
    <source>
        <dbReference type="ARBA" id="ARBA00023239"/>
    </source>
</evidence>
<evidence type="ECO:0000256" key="5">
    <source>
        <dbReference type="ARBA" id="ARBA00022490"/>
    </source>
</evidence>
<feature type="site" description="Part of a proton relay during catalysis" evidence="12">
    <location>
        <position position="48"/>
    </location>
</feature>
<keyword evidence="6 12" id="KW-0028">Amino-acid biosynthesis</keyword>
<evidence type="ECO:0000256" key="11">
    <source>
        <dbReference type="ARBA" id="ARBA00047836"/>
    </source>
</evidence>
<feature type="binding site" evidence="12 15">
    <location>
        <position position="49"/>
    </location>
    <ligand>
        <name>pyruvate</name>
        <dbReference type="ChEBI" id="CHEBI:15361"/>
    </ligand>
</feature>
<dbReference type="SMART" id="SM01130">
    <property type="entry name" value="DHDPS"/>
    <property type="match status" value="1"/>
</dbReference>
<dbReference type="GO" id="GO:0008840">
    <property type="term" value="F:4-hydroxy-tetrahydrodipicolinate synthase activity"/>
    <property type="evidence" value="ECO:0007669"/>
    <property type="project" value="UniProtKB-UniRule"/>
</dbReference>
<evidence type="ECO:0000256" key="3">
    <source>
        <dbReference type="ARBA" id="ARBA00007592"/>
    </source>
</evidence>
<comment type="caution">
    <text evidence="12">Was originally thought to be a dihydrodipicolinate synthase (DHDPS), catalyzing the condensation of (S)-aspartate-beta-semialdehyde [(S)-ASA] and pyruvate to dihydrodipicolinate (DHDP). However, it was shown in E.coli that the product of the enzymatic reaction is not dihydrodipicolinate but in fact (4S)-4-hydroxy-2,3,4,5-tetrahydro-(2S)-dipicolinic acid (HTPA), and that the consecutive dehydration reaction leading to DHDP is not spontaneous but catalyzed by DapB.</text>
</comment>
<evidence type="ECO:0000313" key="19">
    <source>
        <dbReference type="Proteomes" id="UP000316781"/>
    </source>
</evidence>
<sequence length="297" mass="30940">MNDKPVFRGSYTALVTPFADGAVDHAALRALVDWQIESGTHGLVPVGTTGESPTLSHEEHRAVVETVIRQAAGRVPVIAGAGSNNTREAIELARHAQEAGADGVLVVTPYYNKPNQEGLYQHFAAVANAISIPIIVYNIPPRSVVDIGVATMARLAELENIAGVKDATGNVGRILQQRAACGPDFVQFSGDDILALASVAVGAIGVISVVSNIAPKLCADLQNAALAGDFKTALALQDRLTALQQAVFLEAGVTGAKYALSLLGRGNEEVRLPLVPSSEPTKKAIRDAMVVAGVLDA</sequence>
<comment type="function">
    <text evidence="1 12">Catalyzes the condensation of (S)-aspartate-beta-semialdehyde [(S)-ASA] and pyruvate to 4-hydroxy-tetrahydrodipicolinate (HTPA).</text>
</comment>
<reference evidence="17 19" key="3">
    <citation type="submission" date="2019-07" db="EMBL/GenBank/DDBJ databases">
        <title>Ln-dependent methylotrophs.</title>
        <authorList>
            <person name="Tani A."/>
        </authorList>
    </citation>
    <scope>NUCLEOTIDE SEQUENCE [LARGE SCALE GENOMIC DNA]</scope>
    <source>
        <strain evidence="17 19">SM89A</strain>
    </source>
</reference>
<dbReference type="EMBL" id="PUIV01000002">
    <property type="protein sequence ID" value="PWB95425.1"/>
    <property type="molecule type" value="Genomic_DNA"/>
</dbReference>
<keyword evidence="10 12" id="KW-0704">Schiff base</keyword>
<dbReference type="CDD" id="cd00950">
    <property type="entry name" value="DHDPS"/>
    <property type="match status" value="1"/>
</dbReference>
<protein>
    <recommendedName>
        <fullName evidence="4 12">4-hydroxy-tetrahydrodipicolinate synthase</fullName>
        <shortName evidence="12">HTPA synthase</shortName>
        <ecNumber evidence="4 12">4.3.3.7</ecNumber>
    </recommendedName>
</protein>
<evidence type="ECO:0000256" key="1">
    <source>
        <dbReference type="ARBA" id="ARBA00003294"/>
    </source>
</evidence>
<reference evidence="16 18" key="1">
    <citation type="journal article" date="2018" name="Appl. Microbiol. Biotechnol.">
        <title>Co-cultivation of the strictly anaerobic methanogen Methanosarcina barkeri with aerobic methanotrophs in an oxygen-limited membrane bioreactor.</title>
        <authorList>
            <person name="In 't Zandt M.H."/>
            <person name="van den Bosch T.J.M."/>
            <person name="Rijkers R."/>
            <person name="van Kessel M.A.H.J."/>
            <person name="Jetten M.S.M."/>
            <person name="Welte C.U."/>
        </authorList>
    </citation>
    <scope>NUCLEOTIDE SEQUENCE [LARGE SCALE GENOMIC DNA]</scope>
    <source>
        <strain evidence="16 18">DSM 17706</strain>
    </source>
</reference>
<evidence type="ECO:0000313" key="16">
    <source>
        <dbReference type="EMBL" id="PWB95425.1"/>
    </source>
</evidence>
<keyword evidence="9 12" id="KW-0456">Lyase</keyword>
<dbReference type="SUPFAM" id="SSF51569">
    <property type="entry name" value="Aldolase"/>
    <property type="match status" value="1"/>
</dbReference>
<name>A0A2U1SUX4_METSR</name>
<evidence type="ECO:0000256" key="10">
    <source>
        <dbReference type="ARBA" id="ARBA00023270"/>
    </source>
</evidence>
<comment type="catalytic activity">
    <reaction evidence="11 12">
        <text>L-aspartate 4-semialdehyde + pyruvate = (2S,4S)-4-hydroxy-2,3,4,5-tetrahydrodipicolinate + H2O + H(+)</text>
        <dbReference type="Rhea" id="RHEA:34171"/>
        <dbReference type="ChEBI" id="CHEBI:15361"/>
        <dbReference type="ChEBI" id="CHEBI:15377"/>
        <dbReference type="ChEBI" id="CHEBI:15378"/>
        <dbReference type="ChEBI" id="CHEBI:67139"/>
        <dbReference type="ChEBI" id="CHEBI:537519"/>
        <dbReference type="EC" id="4.3.3.7"/>
    </reaction>
</comment>
<comment type="subcellular location">
    <subcellularLocation>
        <location evidence="12">Cytoplasm</location>
    </subcellularLocation>
</comment>
<dbReference type="GO" id="GO:0009089">
    <property type="term" value="P:lysine biosynthetic process via diaminopimelate"/>
    <property type="evidence" value="ECO:0007669"/>
    <property type="project" value="UniProtKB-UniRule"/>
</dbReference>
<feature type="site" description="Part of a proton relay during catalysis" evidence="12">
    <location>
        <position position="111"/>
    </location>
</feature>
<dbReference type="AlphaFoldDB" id="A0A2U1SUX4"/>
<evidence type="ECO:0000256" key="6">
    <source>
        <dbReference type="ARBA" id="ARBA00022605"/>
    </source>
</evidence>
<dbReference type="RefSeq" id="WP_108915712.1">
    <property type="nucleotide sequence ID" value="NZ_BGJY01000001.1"/>
</dbReference>
<dbReference type="InterPro" id="IPR020624">
    <property type="entry name" value="Schiff_base-form_aldolases_CS"/>
</dbReference>
<evidence type="ECO:0000256" key="2">
    <source>
        <dbReference type="ARBA" id="ARBA00005120"/>
    </source>
</evidence>
<dbReference type="InterPro" id="IPR013785">
    <property type="entry name" value="Aldolase_TIM"/>
</dbReference>
<feature type="active site" description="Proton donor/acceptor" evidence="12 14">
    <location>
        <position position="137"/>
    </location>
</feature>
<keyword evidence="8 12" id="KW-0457">Lysine biosynthesis</keyword>
<dbReference type="PROSITE" id="PS00665">
    <property type="entry name" value="DHDPS_1"/>
    <property type="match status" value="1"/>
</dbReference>
<dbReference type="GO" id="GO:0005829">
    <property type="term" value="C:cytosol"/>
    <property type="evidence" value="ECO:0007669"/>
    <property type="project" value="TreeGrafter"/>
</dbReference>
<proteinExistence type="inferred from homology"/>
<dbReference type="Proteomes" id="UP000316781">
    <property type="component" value="Unassembled WGS sequence"/>
</dbReference>
<dbReference type="PANTHER" id="PTHR12128:SF66">
    <property type="entry name" value="4-HYDROXY-2-OXOGLUTARATE ALDOLASE, MITOCHONDRIAL"/>
    <property type="match status" value="1"/>
</dbReference>
<evidence type="ECO:0000256" key="7">
    <source>
        <dbReference type="ARBA" id="ARBA00022915"/>
    </source>
</evidence>
<gene>
    <name evidence="12" type="primary">dapA</name>
    <name evidence="16" type="ORF">C5689_02565</name>
    <name evidence="17" type="ORF">FM996_02035</name>
</gene>
<evidence type="ECO:0000256" key="13">
    <source>
        <dbReference type="PIRNR" id="PIRNR001365"/>
    </source>
</evidence>
<dbReference type="InterPro" id="IPR005263">
    <property type="entry name" value="DapA"/>
</dbReference>